<dbReference type="EMBL" id="CDMY01000714">
    <property type="protein sequence ID" value="CEM31129.1"/>
    <property type="molecule type" value="Genomic_DNA"/>
</dbReference>
<evidence type="ECO:0000256" key="2">
    <source>
        <dbReference type="SAM" id="MobiDB-lite"/>
    </source>
</evidence>
<proteinExistence type="inferred from homology"/>
<dbReference type="OrthoDB" id="73353at2759"/>
<evidence type="ECO:0000313" key="3">
    <source>
        <dbReference type="EMBL" id="CEM31129.1"/>
    </source>
</evidence>
<dbReference type="Pfam" id="PF14922">
    <property type="entry name" value="FWWh"/>
    <property type="match status" value="1"/>
</dbReference>
<sequence>MEQQYRVEDARLPDVRNMAMDEPCLLPGELQVGKVIQNVLNNLRFQSGKSRSWKQEFCSAYSLGFVAEAFWLVVLCFFQNTHPDAPLLESVFFDRLARSYFLLFHAIAKKDTFFQQFADASSQFILYSLFLAYPKSRPYFTMFFRRQLFTLIHYWTTGIHPEFICLDHWKLNLGGGNVLSTTYDSVPTSFPPLRGQGSSLPSPRQASARQGAAVPVSSSSREEGGCTSRQMREALGSDPFHCSPLQQLSLGVSRHDGMAGQDRIPVDRATASRLIRSHKDLIFRPTKVTRMLRFSPLLAHFYASQRYSQCNLVPIRQMRMVQAEDRTLLLDLKHMLMQQDKDEAAKATESAVNAYESLAIDLEREQKNLAIDFAQTLRKLVDRRRTVKAACHGHANIYANYLTSLRIMTC</sequence>
<feature type="compositionally biased region" description="Polar residues" evidence="2">
    <location>
        <begin position="196"/>
        <end position="208"/>
    </location>
</feature>
<protein>
    <submittedName>
        <fullName evidence="3">Uncharacterized protein</fullName>
    </submittedName>
</protein>
<name>A0A0G4GLX4_VITBC</name>
<dbReference type="InParanoid" id="A0A0G4GLX4"/>
<evidence type="ECO:0000313" key="4">
    <source>
        <dbReference type="Proteomes" id="UP000041254"/>
    </source>
</evidence>
<gene>
    <name evidence="3" type="ORF">Vbra_3362</name>
</gene>
<reference evidence="3 4" key="1">
    <citation type="submission" date="2014-11" db="EMBL/GenBank/DDBJ databases">
        <authorList>
            <person name="Zhu J."/>
            <person name="Qi W."/>
            <person name="Song R."/>
        </authorList>
    </citation>
    <scope>NUCLEOTIDE SEQUENCE [LARGE SCALE GENOMIC DNA]</scope>
</reference>
<dbReference type="PANTHER" id="PTHR33560:SF1">
    <property type="entry name" value="PROTEIN FAM227A"/>
    <property type="match status" value="1"/>
</dbReference>
<accession>A0A0G4GLX4</accession>
<keyword evidence="4" id="KW-1185">Reference proteome</keyword>
<comment type="similarity">
    <text evidence="1">Belongs to the FAM227 family.</text>
</comment>
<evidence type="ECO:0000256" key="1">
    <source>
        <dbReference type="ARBA" id="ARBA00008666"/>
    </source>
</evidence>
<feature type="region of interest" description="Disordered" evidence="2">
    <location>
        <begin position="194"/>
        <end position="226"/>
    </location>
</feature>
<organism evidence="3 4">
    <name type="scientific">Vitrella brassicaformis (strain CCMP3155)</name>
    <dbReference type="NCBI Taxonomy" id="1169540"/>
    <lineage>
        <taxon>Eukaryota</taxon>
        <taxon>Sar</taxon>
        <taxon>Alveolata</taxon>
        <taxon>Colpodellida</taxon>
        <taxon>Vitrellaceae</taxon>
        <taxon>Vitrella</taxon>
    </lineage>
</organism>
<dbReference type="InterPro" id="IPR029417">
    <property type="entry name" value="FAM227"/>
</dbReference>
<dbReference type="AlphaFoldDB" id="A0A0G4GLX4"/>
<dbReference type="VEuPathDB" id="CryptoDB:Vbra_3362"/>
<dbReference type="PANTHER" id="PTHR33560">
    <property type="entry name" value="PROTEIN FAM227B"/>
    <property type="match status" value="1"/>
</dbReference>
<dbReference type="Proteomes" id="UP000041254">
    <property type="component" value="Unassembled WGS sequence"/>
</dbReference>